<organism evidence="11 12">
    <name type="scientific">Pristionchus mayeri</name>
    <dbReference type="NCBI Taxonomy" id="1317129"/>
    <lineage>
        <taxon>Eukaryota</taxon>
        <taxon>Metazoa</taxon>
        <taxon>Ecdysozoa</taxon>
        <taxon>Nematoda</taxon>
        <taxon>Chromadorea</taxon>
        <taxon>Rhabditida</taxon>
        <taxon>Rhabditina</taxon>
        <taxon>Diplogasteromorpha</taxon>
        <taxon>Diplogasteroidea</taxon>
        <taxon>Neodiplogasteridae</taxon>
        <taxon>Pristionchus</taxon>
    </lineage>
</organism>
<reference evidence="12" key="1">
    <citation type="submission" date="2022-10" db="EMBL/GenBank/DDBJ databases">
        <title>Genome assembly of Pristionchus species.</title>
        <authorList>
            <person name="Yoshida K."/>
            <person name="Sommer R.J."/>
        </authorList>
    </citation>
    <scope>NUCLEOTIDE SEQUENCE [LARGE SCALE GENOMIC DNA]</scope>
    <source>
        <strain evidence="12">RS5460</strain>
    </source>
</reference>
<protein>
    <recommendedName>
        <fullName evidence="10">Sphingomyelin synthase-like domain-containing protein</fullName>
    </recommendedName>
</protein>
<dbReference type="PANTHER" id="PTHR21290:SF4">
    <property type="entry name" value="SPHINGOMYELIN SYNTHASE-RELATED 2"/>
    <property type="match status" value="1"/>
</dbReference>
<feature type="transmembrane region" description="Helical" evidence="9">
    <location>
        <begin position="130"/>
        <end position="148"/>
    </location>
</feature>
<feature type="domain" description="Sphingomyelin synthase-like" evidence="10">
    <location>
        <begin position="192"/>
        <end position="263"/>
    </location>
</feature>
<keyword evidence="3" id="KW-0808">Transferase</keyword>
<dbReference type="AlphaFoldDB" id="A0AAN5CAK1"/>
<dbReference type="GO" id="GO:0005886">
    <property type="term" value="C:plasma membrane"/>
    <property type="evidence" value="ECO:0007669"/>
    <property type="project" value="TreeGrafter"/>
</dbReference>
<keyword evidence="6 9" id="KW-1133">Transmembrane helix</keyword>
<gene>
    <name evidence="11" type="ORF">PMAYCL1PPCAC_07070</name>
</gene>
<comment type="subcellular location">
    <subcellularLocation>
        <location evidence="1">Membrane</location>
        <topology evidence="1">Multi-pass membrane protein</topology>
    </subcellularLocation>
</comment>
<feature type="transmembrane region" description="Helical" evidence="9">
    <location>
        <begin position="101"/>
        <end position="118"/>
    </location>
</feature>
<feature type="non-terminal residue" evidence="11">
    <location>
        <position position="1"/>
    </location>
</feature>
<comment type="caution">
    <text evidence="11">The sequence shown here is derived from an EMBL/GenBank/DDBJ whole genome shotgun (WGS) entry which is preliminary data.</text>
</comment>
<dbReference type="EMBL" id="BTRK01000002">
    <property type="protein sequence ID" value="GMR36875.1"/>
    <property type="molecule type" value="Genomic_DNA"/>
</dbReference>
<dbReference type="GO" id="GO:0047493">
    <property type="term" value="F:ceramide cholinephosphotransferase activity"/>
    <property type="evidence" value="ECO:0007669"/>
    <property type="project" value="TreeGrafter"/>
</dbReference>
<keyword evidence="7" id="KW-0443">Lipid metabolism</keyword>
<accession>A0AAN5CAK1</accession>
<dbReference type="PANTHER" id="PTHR21290">
    <property type="entry name" value="SPHINGOMYELIN SYNTHETASE"/>
    <property type="match status" value="1"/>
</dbReference>
<evidence type="ECO:0000256" key="1">
    <source>
        <dbReference type="ARBA" id="ARBA00004141"/>
    </source>
</evidence>
<dbReference type="GO" id="GO:0000139">
    <property type="term" value="C:Golgi membrane"/>
    <property type="evidence" value="ECO:0007669"/>
    <property type="project" value="TreeGrafter"/>
</dbReference>
<feature type="transmembrane region" description="Helical" evidence="9">
    <location>
        <begin position="53"/>
        <end position="73"/>
    </location>
</feature>
<evidence type="ECO:0000256" key="4">
    <source>
        <dbReference type="ARBA" id="ARBA00022692"/>
    </source>
</evidence>
<dbReference type="CDD" id="cd01610">
    <property type="entry name" value="PAP2_like"/>
    <property type="match status" value="1"/>
</dbReference>
<dbReference type="Proteomes" id="UP001328107">
    <property type="component" value="Unassembled WGS sequence"/>
</dbReference>
<dbReference type="GO" id="GO:0006686">
    <property type="term" value="P:sphingomyelin biosynthetic process"/>
    <property type="evidence" value="ECO:0007669"/>
    <property type="project" value="TreeGrafter"/>
</dbReference>
<proteinExistence type="inferred from homology"/>
<evidence type="ECO:0000256" key="9">
    <source>
        <dbReference type="SAM" id="Phobius"/>
    </source>
</evidence>
<dbReference type="InterPro" id="IPR045221">
    <property type="entry name" value="Sphingomyelin_synth-like"/>
</dbReference>
<evidence type="ECO:0000256" key="5">
    <source>
        <dbReference type="ARBA" id="ARBA00022919"/>
    </source>
</evidence>
<evidence type="ECO:0000313" key="12">
    <source>
        <dbReference type="Proteomes" id="UP001328107"/>
    </source>
</evidence>
<name>A0AAN5CAK1_9BILA</name>
<evidence type="ECO:0000256" key="7">
    <source>
        <dbReference type="ARBA" id="ARBA00023098"/>
    </source>
</evidence>
<sequence>ERKKKKKDEALPFPFSSSSSSLVFISSHSDLFNFRMKECDLFSSSPLRKTPTFFTVILLILAWLANEVALASIHERVPRESPPLPDLFFDFFPEIEGSIRIAEYSMLILLSNALMVIFLHRHRWHVTRRVFFCVSLSYFFRAFAISIFQPPVPSSLTYCAPKQNGGSTIVWNRVLNMFWAAGIEQLRPRELCGDLIVSGHTLTIFISLQSFQQYAPKKLQCLSLLYSILAYIALLAILLNRKHYSIDVVFGYLVATRVWTEYHSCVISYHDGNLSRNPLSSFLWTRVIPYLEKDVPPPHHFSNQLECPSDCLPSMGRYREKK</sequence>
<dbReference type="GO" id="GO:0005789">
    <property type="term" value="C:endoplasmic reticulum membrane"/>
    <property type="evidence" value="ECO:0007669"/>
    <property type="project" value="TreeGrafter"/>
</dbReference>
<comment type="similarity">
    <text evidence="2">Belongs to the sphingomyelin synthase family.</text>
</comment>
<evidence type="ECO:0000259" key="10">
    <source>
        <dbReference type="Pfam" id="PF14360"/>
    </source>
</evidence>
<evidence type="ECO:0000256" key="8">
    <source>
        <dbReference type="ARBA" id="ARBA00023136"/>
    </source>
</evidence>
<evidence type="ECO:0000256" key="3">
    <source>
        <dbReference type="ARBA" id="ARBA00022679"/>
    </source>
</evidence>
<dbReference type="InterPro" id="IPR025749">
    <property type="entry name" value="Sphingomyelin_synth-like_dom"/>
</dbReference>
<keyword evidence="12" id="KW-1185">Reference proteome</keyword>
<keyword evidence="8 9" id="KW-0472">Membrane</keyword>
<keyword evidence="4 9" id="KW-0812">Transmembrane</keyword>
<evidence type="ECO:0000313" key="11">
    <source>
        <dbReference type="EMBL" id="GMR36875.1"/>
    </source>
</evidence>
<evidence type="ECO:0000256" key="2">
    <source>
        <dbReference type="ARBA" id="ARBA00005441"/>
    </source>
</evidence>
<evidence type="ECO:0000256" key="6">
    <source>
        <dbReference type="ARBA" id="ARBA00022989"/>
    </source>
</evidence>
<keyword evidence="5" id="KW-0746">Sphingolipid metabolism</keyword>
<dbReference type="GO" id="GO:0033188">
    <property type="term" value="F:sphingomyelin synthase activity"/>
    <property type="evidence" value="ECO:0007669"/>
    <property type="project" value="TreeGrafter"/>
</dbReference>
<dbReference type="Pfam" id="PF14360">
    <property type="entry name" value="PAP2_C"/>
    <property type="match status" value="1"/>
</dbReference>
<dbReference type="GO" id="GO:0046513">
    <property type="term" value="P:ceramide biosynthetic process"/>
    <property type="evidence" value="ECO:0007669"/>
    <property type="project" value="TreeGrafter"/>
</dbReference>
<feature type="transmembrane region" description="Helical" evidence="9">
    <location>
        <begin position="222"/>
        <end position="239"/>
    </location>
</feature>